<organism evidence="2 3">
    <name type="scientific">Mycena alexandri</name>
    <dbReference type="NCBI Taxonomy" id="1745969"/>
    <lineage>
        <taxon>Eukaryota</taxon>
        <taxon>Fungi</taxon>
        <taxon>Dikarya</taxon>
        <taxon>Basidiomycota</taxon>
        <taxon>Agaricomycotina</taxon>
        <taxon>Agaricomycetes</taxon>
        <taxon>Agaricomycetidae</taxon>
        <taxon>Agaricales</taxon>
        <taxon>Marasmiineae</taxon>
        <taxon>Mycenaceae</taxon>
        <taxon>Mycena</taxon>
    </lineage>
</organism>
<evidence type="ECO:0000313" key="2">
    <source>
        <dbReference type="EMBL" id="KAJ7023931.1"/>
    </source>
</evidence>
<dbReference type="EMBL" id="JARJCM010000178">
    <property type="protein sequence ID" value="KAJ7023931.1"/>
    <property type="molecule type" value="Genomic_DNA"/>
</dbReference>
<reference evidence="2" key="1">
    <citation type="submission" date="2023-03" db="EMBL/GenBank/DDBJ databases">
        <title>Massive genome expansion in bonnet fungi (Mycena s.s.) driven by repeated elements and novel gene families across ecological guilds.</title>
        <authorList>
            <consortium name="Lawrence Berkeley National Laboratory"/>
            <person name="Harder C.B."/>
            <person name="Miyauchi S."/>
            <person name="Viragh M."/>
            <person name="Kuo A."/>
            <person name="Thoen E."/>
            <person name="Andreopoulos B."/>
            <person name="Lu D."/>
            <person name="Skrede I."/>
            <person name="Drula E."/>
            <person name="Henrissat B."/>
            <person name="Morin E."/>
            <person name="Kohler A."/>
            <person name="Barry K."/>
            <person name="LaButti K."/>
            <person name="Morin E."/>
            <person name="Salamov A."/>
            <person name="Lipzen A."/>
            <person name="Mereny Z."/>
            <person name="Hegedus B."/>
            <person name="Baldrian P."/>
            <person name="Stursova M."/>
            <person name="Weitz H."/>
            <person name="Taylor A."/>
            <person name="Grigoriev I.V."/>
            <person name="Nagy L.G."/>
            <person name="Martin F."/>
            <person name="Kauserud H."/>
        </authorList>
    </citation>
    <scope>NUCLEOTIDE SEQUENCE</scope>
    <source>
        <strain evidence="2">CBHHK200</strain>
    </source>
</reference>
<dbReference type="Proteomes" id="UP001218188">
    <property type="component" value="Unassembled WGS sequence"/>
</dbReference>
<gene>
    <name evidence="2" type="ORF">C8F04DRAFT_1270843</name>
</gene>
<keyword evidence="3" id="KW-1185">Reference proteome</keyword>
<feature type="region of interest" description="Disordered" evidence="1">
    <location>
        <begin position="82"/>
        <end position="101"/>
    </location>
</feature>
<proteinExistence type="predicted"/>
<comment type="caution">
    <text evidence="2">The sequence shown here is derived from an EMBL/GenBank/DDBJ whole genome shotgun (WGS) entry which is preliminary data.</text>
</comment>
<name>A0AAD6WUI8_9AGAR</name>
<protein>
    <submittedName>
        <fullName evidence="2">Uncharacterized protein</fullName>
    </submittedName>
</protein>
<evidence type="ECO:0000313" key="3">
    <source>
        <dbReference type="Proteomes" id="UP001218188"/>
    </source>
</evidence>
<sequence>MLPSSYFMLPPHPSLTPSHPCPHSHRLHLLPLSPTPHHLLTLSLLVPRSPFVYTAVCGAHRLHRVPNAQDGVPQGVRACTHTRDLSSPSPSPPLAPLIHPPMPSSLIPPSSPLYTLPHHRVKCGLGLACARASAQMP</sequence>
<dbReference type="AlphaFoldDB" id="A0AAD6WUI8"/>
<evidence type="ECO:0000256" key="1">
    <source>
        <dbReference type="SAM" id="MobiDB-lite"/>
    </source>
</evidence>
<feature type="compositionally biased region" description="Pro residues" evidence="1">
    <location>
        <begin position="89"/>
        <end position="101"/>
    </location>
</feature>
<accession>A0AAD6WUI8</accession>